<dbReference type="OrthoDB" id="3344215at2"/>
<gene>
    <name evidence="1" type="ORF">BC793_113231</name>
</gene>
<dbReference type="RefSeq" id="WP_146246480.1">
    <property type="nucleotide sequence ID" value="NZ_BONA01000064.1"/>
</dbReference>
<dbReference type="Proteomes" id="UP000245697">
    <property type="component" value="Unassembled WGS sequence"/>
</dbReference>
<comment type="caution">
    <text evidence="1">The sequence shown here is derived from an EMBL/GenBank/DDBJ whole genome shotgun (WGS) entry which is preliminary data.</text>
</comment>
<dbReference type="EMBL" id="QGGR01000013">
    <property type="protein sequence ID" value="PWK43549.1"/>
    <property type="molecule type" value="Genomic_DNA"/>
</dbReference>
<protein>
    <submittedName>
        <fullName evidence="1">Uncharacterized protein</fullName>
    </submittedName>
</protein>
<proteinExistence type="predicted"/>
<sequence>MPIEPVTGEPPIPVDSPEDVAVLVEHLARGDRDPAWLGDHFAYLAGTRPQWFQPYQEQVVDGLLERFEVAFDDQCQLLAGAPDACVQTLARRLRDSQDFHDALALSAIGTGAALTAIAEDVRNGGDREIYEDSGIRIPSTGPAEPRFSPHRRAVFLEPGDFPDAEHPVGLPIDRVVADPSSSPVVWHYLSLRLADVPGLPAWPAERAHLAAPASTGRWTVFAESGADGRYHGEQVVDEDEPDDDEFTDEPDFGRGRVLLRPYGPDLVYSNGHVHTTPGLVGTAGGPPIGLYPNPSCPSCKRLMFHAVTVSSMVREHGDGPRSLYLCEDCQTVAMTATGWN</sequence>
<evidence type="ECO:0000313" key="2">
    <source>
        <dbReference type="Proteomes" id="UP000245697"/>
    </source>
</evidence>
<evidence type="ECO:0000313" key="1">
    <source>
        <dbReference type="EMBL" id="PWK43549.1"/>
    </source>
</evidence>
<organism evidence="1 2">
    <name type="scientific">Actinoplanes xinjiangensis</name>
    <dbReference type="NCBI Taxonomy" id="512350"/>
    <lineage>
        <taxon>Bacteria</taxon>
        <taxon>Bacillati</taxon>
        <taxon>Actinomycetota</taxon>
        <taxon>Actinomycetes</taxon>
        <taxon>Micromonosporales</taxon>
        <taxon>Micromonosporaceae</taxon>
        <taxon>Actinoplanes</taxon>
    </lineage>
</organism>
<name>A0A316F8I2_9ACTN</name>
<dbReference type="AlphaFoldDB" id="A0A316F8I2"/>
<keyword evidence="2" id="KW-1185">Reference proteome</keyword>
<reference evidence="1 2" key="1">
    <citation type="submission" date="2018-05" db="EMBL/GenBank/DDBJ databases">
        <title>Genomic Encyclopedia of Archaeal and Bacterial Type Strains, Phase II (KMG-II): from individual species to whole genera.</title>
        <authorList>
            <person name="Goeker M."/>
        </authorList>
    </citation>
    <scope>NUCLEOTIDE SEQUENCE [LARGE SCALE GENOMIC DNA]</scope>
    <source>
        <strain evidence="1 2">DSM 45184</strain>
    </source>
</reference>
<accession>A0A316F8I2</accession>